<proteinExistence type="predicted"/>
<dbReference type="AlphaFoldDB" id="A0A242N723"/>
<gene>
    <name evidence="2" type="ORF">PAMC26577_00840</name>
</gene>
<dbReference type="EMBL" id="NBTZ01000009">
    <property type="protein sequence ID" value="OTP79441.1"/>
    <property type="molecule type" value="Genomic_DNA"/>
</dbReference>
<organism evidence="2 3">
    <name type="scientific">Caballeronia sordidicola</name>
    <name type="common">Burkholderia sordidicola</name>
    <dbReference type="NCBI Taxonomy" id="196367"/>
    <lineage>
        <taxon>Bacteria</taxon>
        <taxon>Pseudomonadati</taxon>
        <taxon>Pseudomonadota</taxon>
        <taxon>Betaproteobacteria</taxon>
        <taxon>Burkholderiales</taxon>
        <taxon>Burkholderiaceae</taxon>
        <taxon>Caballeronia</taxon>
    </lineage>
</organism>
<reference evidence="2 3" key="1">
    <citation type="submission" date="2017-03" db="EMBL/GenBank/DDBJ databases">
        <title>Genome analysis of strain PAMC 26577.</title>
        <authorList>
            <person name="Oh H.-M."/>
            <person name="Yang J.-A."/>
        </authorList>
    </citation>
    <scope>NUCLEOTIDE SEQUENCE [LARGE SCALE GENOMIC DNA]</scope>
    <source>
        <strain evidence="2 3">PAMC 26577</strain>
    </source>
</reference>
<accession>A0A242N723</accession>
<dbReference type="Pfam" id="PF13223">
    <property type="entry name" value="DUF4031"/>
    <property type="match status" value="1"/>
</dbReference>
<name>A0A242N723_CABSO</name>
<evidence type="ECO:0000313" key="2">
    <source>
        <dbReference type="EMBL" id="OTP79441.1"/>
    </source>
</evidence>
<evidence type="ECO:0000313" key="3">
    <source>
        <dbReference type="Proteomes" id="UP000195221"/>
    </source>
</evidence>
<sequence length="113" mass="12636">MTVYVDDMRAQYGRMVMCHMLADTDAELHAMASRIGVAMRWWQSPAKTSGSHYDIALSKRALAVAVGAIEITWRQAGAMSHRRRVTSELGSPDDAEQWLKDLMAARRTAKEPS</sequence>
<protein>
    <recommendedName>
        <fullName evidence="1">DUF4031 domain-containing protein</fullName>
    </recommendedName>
</protein>
<dbReference type="InterPro" id="IPR025109">
    <property type="entry name" value="DUF4031"/>
</dbReference>
<dbReference type="RefSeq" id="WP_075357890.1">
    <property type="nucleotide sequence ID" value="NZ_MSRG01000020.1"/>
</dbReference>
<feature type="domain" description="DUF4031" evidence="1">
    <location>
        <begin position="3"/>
        <end position="80"/>
    </location>
</feature>
<evidence type="ECO:0000259" key="1">
    <source>
        <dbReference type="Pfam" id="PF13223"/>
    </source>
</evidence>
<comment type="caution">
    <text evidence="2">The sequence shown here is derived from an EMBL/GenBank/DDBJ whole genome shotgun (WGS) entry which is preliminary data.</text>
</comment>
<dbReference type="Proteomes" id="UP000195221">
    <property type="component" value="Unassembled WGS sequence"/>
</dbReference>